<accession>A0A316TSB4</accession>
<keyword evidence="1" id="KW-1133">Transmembrane helix</keyword>
<evidence type="ECO:0000313" key="3">
    <source>
        <dbReference type="Proteomes" id="UP000245533"/>
    </source>
</evidence>
<organism evidence="2 3">
    <name type="scientific">Rhodohalobacter mucosus</name>
    <dbReference type="NCBI Taxonomy" id="2079485"/>
    <lineage>
        <taxon>Bacteria</taxon>
        <taxon>Pseudomonadati</taxon>
        <taxon>Balneolota</taxon>
        <taxon>Balneolia</taxon>
        <taxon>Balneolales</taxon>
        <taxon>Balneolaceae</taxon>
        <taxon>Rhodohalobacter</taxon>
    </lineage>
</organism>
<evidence type="ECO:0000313" key="2">
    <source>
        <dbReference type="EMBL" id="PWN07280.1"/>
    </source>
</evidence>
<comment type="caution">
    <text evidence="2">The sequence shown here is derived from an EMBL/GenBank/DDBJ whole genome shotgun (WGS) entry which is preliminary data.</text>
</comment>
<keyword evidence="3" id="KW-1185">Reference proteome</keyword>
<feature type="transmembrane region" description="Helical" evidence="1">
    <location>
        <begin position="107"/>
        <end position="127"/>
    </location>
</feature>
<dbReference type="EMBL" id="QGGB01000003">
    <property type="protein sequence ID" value="PWN07280.1"/>
    <property type="molecule type" value="Genomic_DNA"/>
</dbReference>
<reference evidence="2 3" key="1">
    <citation type="submission" date="2018-05" db="EMBL/GenBank/DDBJ databases">
        <title>Rhodohalobacter halophilus gen. nov., sp. nov., a moderately halophilic member of the family Balneolaceae.</title>
        <authorList>
            <person name="Liu Z.-W."/>
        </authorList>
    </citation>
    <scope>NUCLEOTIDE SEQUENCE [LARGE SCALE GENOMIC DNA]</scope>
    <source>
        <strain evidence="2 3">8A47</strain>
    </source>
</reference>
<dbReference type="Proteomes" id="UP000245533">
    <property type="component" value="Unassembled WGS sequence"/>
</dbReference>
<keyword evidence="1" id="KW-0812">Transmembrane</keyword>
<dbReference type="RefSeq" id="WP_109644813.1">
    <property type="nucleotide sequence ID" value="NZ_QGGB01000003.1"/>
</dbReference>
<proteinExistence type="predicted"/>
<gene>
    <name evidence="2" type="ORF">DDZ15_03160</name>
</gene>
<protein>
    <submittedName>
        <fullName evidence="2">Uncharacterized protein</fullName>
    </submittedName>
</protein>
<sequence>MRLHRILKGECTLALFQVSVPVANIMFTEMFRIHGNLRTIPVNGLFRIGFNNQLSTFTAENLPGFFKMLNRDGPGAVCTCIQFDELTVYGIEKIIGIGSAVVKLAQLPLFVVGFIVLFVNIIVLFPAKELFQAAGDVLTGSRIQKLVFVDNFTGKRAGLTKSRKTNKG</sequence>
<name>A0A316TSB4_9BACT</name>
<keyword evidence="1" id="KW-0472">Membrane</keyword>
<evidence type="ECO:0000256" key="1">
    <source>
        <dbReference type="SAM" id="Phobius"/>
    </source>
</evidence>
<dbReference type="AlphaFoldDB" id="A0A316TSB4"/>